<keyword evidence="4" id="KW-1185">Reference proteome</keyword>
<keyword evidence="2" id="KW-0472">Membrane</keyword>
<feature type="transmembrane region" description="Helical" evidence="2">
    <location>
        <begin position="202"/>
        <end position="229"/>
    </location>
</feature>
<evidence type="ECO:0000313" key="3">
    <source>
        <dbReference type="EMBL" id="KAF2861944.1"/>
    </source>
</evidence>
<keyword evidence="2" id="KW-1133">Transmembrane helix</keyword>
<name>A0A6A7C3A5_9PEZI</name>
<feature type="transmembrane region" description="Helical" evidence="2">
    <location>
        <begin position="236"/>
        <end position="256"/>
    </location>
</feature>
<reference evidence="3" key="1">
    <citation type="journal article" date="2020" name="Stud. Mycol.">
        <title>101 Dothideomycetes genomes: a test case for predicting lifestyles and emergence of pathogens.</title>
        <authorList>
            <person name="Haridas S."/>
            <person name="Albert R."/>
            <person name="Binder M."/>
            <person name="Bloem J."/>
            <person name="Labutti K."/>
            <person name="Salamov A."/>
            <person name="Andreopoulos B."/>
            <person name="Baker S."/>
            <person name="Barry K."/>
            <person name="Bills G."/>
            <person name="Bluhm B."/>
            <person name="Cannon C."/>
            <person name="Castanera R."/>
            <person name="Culley D."/>
            <person name="Daum C."/>
            <person name="Ezra D."/>
            <person name="Gonzalez J."/>
            <person name="Henrissat B."/>
            <person name="Kuo A."/>
            <person name="Liang C."/>
            <person name="Lipzen A."/>
            <person name="Lutzoni F."/>
            <person name="Magnuson J."/>
            <person name="Mondo S."/>
            <person name="Nolan M."/>
            <person name="Ohm R."/>
            <person name="Pangilinan J."/>
            <person name="Park H.-J."/>
            <person name="Ramirez L."/>
            <person name="Alfaro M."/>
            <person name="Sun H."/>
            <person name="Tritt A."/>
            <person name="Yoshinaga Y."/>
            <person name="Zwiers L.-H."/>
            <person name="Turgeon B."/>
            <person name="Goodwin S."/>
            <person name="Spatafora J."/>
            <person name="Crous P."/>
            <person name="Grigoriev I."/>
        </authorList>
    </citation>
    <scope>NUCLEOTIDE SEQUENCE</scope>
    <source>
        <strain evidence="3">CBS 480.64</strain>
    </source>
</reference>
<feature type="compositionally biased region" description="Low complexity" evidence="1">
    <location>
        <begin position="23"/>
        <end position="34"/>
    </location>
</feature>
<protein>
    <submittedName>
        <fullName evidence="3">Uncharacterized protein</fullName>
    </submittedName>
</protein>
<dbReference type="OrthoDB" id="3928876at2759"/>
<feature type="transmembrane region" description="Helical" evidence="2">
    <location>
        <begin position="172"/>
        <end position="196"/>
    </location>
</feature>
<sequence>MASTEIPRVPTTGATNGSGAEWPQQTQTQTQQPPVYSAAMSSLNTEDGSANSAARRPYHNLTGASSPQMAEFRDRQVSRGIRRPNEDVLSGSDVTRIPVRRTNEEYSSSGDYNRGVAASSGSVANELRSRLEKHANETLTKGQETLDRFFPPEQRAMRQRQLHEFSLRNPKLSAFLGTNLALTGIPLALFFLFALGVTVFCLATGVCLGLLAALPFIGMAVGAALLILLPTIAITTLTACFFCFWGLVGVYLLRWFNGEDSSNSSNRRVVSYKH</sequence>
<keyword evidence="2" id="KW-0812">Transmembrane</keyword>
<feature type="region of interest" description="Disordered" evidence="1">
    <location>
        <begin position="1"/>
        <end position="90"/>
    </location>
</feature>
<proteinExistence type="predicted"/>
<evidence type="ECO:0000256" key="1">
    <source>
        <dbReference type="SAM" id="MobiDB-lite"/>
    </source>
</evidence>
<evidence type="ECO:0000256" key="2">
    <source>
        <dbReference type="SAM" id="Phobius"/>
    </source>
</evidence>
<dbReference type="EMBL" id="MU005969">
    <property type="protein sequence ID" value="KAF2861944.1"/>
    <property type="molecule type" value="Genomic_DNA"/>
</dbReference>
<dbReference type="Pfam" id="PF16015">
    <property type="entry name" value="Promethin"/>
    <property type="match status" value="1"/>
</dbReference>
<evidence type="ECO:0000313" key="4">
    <source>
        <dbReference type="Proteomes" id="UP000799421"/>
    </source>
</evidence>
<feature type="compositionally biased region" description="Polar residues" evidence="1">
    <location>
        <begin position="39"/>
        <end position="52"/>
    </location>
</feature>
<accession>A0A6A7C3A5</accession>
<dbReference type="Proteomes" id="UP000799421">
    <property type="component" value="Unassembled WGS sequence"/>
</dbReference>
<gene>
    <name evidence="3" type="ORF">K470DRAFT_256480</name>
</gene>
<dbReference type="AlphaFoldDB" id="A0A6A7C3A5"/>
<organism evidence="3 4">
    <name type="scientific">Piedraia hortae CBS 480.64</name>
    <dbReference type="NCBI Taxonomy" id="1314780"/>
    <lineage>
        <taxon>Eukaryota</taxon>
        <taxon>Fungi</taxon>
        <taxon>Dikarya</taxon>
        <taxon>Ascomycota</taxon>
        <taxon>Pezizomycotina</taxon>
        <taxon>Dothideomycetes</taxon>
        <taxon>Dothideomycetidae</taxon>
        <taxon>Capnodiales</taxon>
        <taxon>Piedraiaceae</taxon>
        <taxon>Piedraia</taxon>
    </lineage>
</organism>